<dbReference type="InterPro" id="IPR014044">
    <property type="entry name" value="CAP_dom"/>
</dbReference>
<dbReference type="InterPro" id="IPR035940">
    <property type="entry name" value="CAP_sf"/>
</dbReference>
<dbReference type="Gene3D" id="2.60.40.2030">
    <property type="match status" value="1"/>
</dbReference>
<feature type="domain" description="SCP" evidence="4">
    <location>
        <begin position="276"/>
        <end position="425"/>
    </location>
</feature>
<gene>
    <name evidence="6" type="ORF">J9253_13050</name>
</gene>
<dbReference type="Pfam" id="PF03160">
    <property type="entry name" value="Calx-beta"/>
    <property type="match status" value="1"/>
</dbReference>
<dbReference type="SUPFAM" id="SSF55797">
    <property type="entry name" value="PR-1-like"/>
    <property type="match status" value="1"/>
</dbReference>
<dbReference type="Pfam" id="PF00188">
    <property type="entry name" value="CAP"/>
    <property type="match status" value="1"/>
</dbReference>
<sequence length="532" mass="56288">MARVLLSNGESFNIVSDNVEIVGNIGSETVTIFDGAPFSADNITFDQSIERIEWGSGSSGYQFQQTGNVLRVYNLGGDLIATVPVDADNSLDFVFSNGKTDVNFEVSGINAGKITVGGEAVATIEGGKPLIAPVFTDYNPVFSLTPLTTMVAEGDAGEQTQAIGIVVNRNGHEGDLTVNLRVTESAPVSATAGVDFVGETIPVIIYAGSSLAAVDVAVLGDRMLEGSETFIAELVEGSQSIGDINALARVATITIIDDDVVVQPVNQPTSQEQFMLELLNRARLNPADEAALFGIGLNEGLTAGTLSSSASQPLAFNNELTAAARSHSEDMLDNDFFAHVNLEGQSPFDRIQTAGYTYVTAGENIGWIGTTASLTEATINTFVGDSHESLFVDEGVVGRGHRVNMLDDSFKEVGIGIHSGEFTSGATAFNSVMSTQNFATQPNAEAFLLGVIYKDADNNRFYTPGEGIGSVGIVIVNTLTNATQTIYSMDAGGYQVELDAGIYDITYTFNDNAHFIDDLVIGVDNIKSDWVV</sequence>
<dbReference type="SUPFAM" id="SSF141072">
    <property type="entry name" value="CalX-like"/>
    <property type="match status" value="1"/>
</dbReference>
<proteinExistence type="predicted"/>
<dbReference type="EMBL" id="CP072801">
    <property type="protein sequence ID" value="QTR44937.1"/>
    <property type="molecule type" value="Genomic_DNA"/>
</dbReference>
<dbReference type="CDD" id="cd05379">
    <property type="entry name" value="CAP_bacterial"/>
    <property type="match status" value="1"/>
</dbReference>
<evidence type="ECO:0000256" key="2">
    <source>
        <dbReference type="ARBA" id="ARBA00022737"/>
    </source>
</evidence>
<evidence type="ECO:0000313" key="7">
    <source>
        <dbReference type="Proteomes" id="UP000672039"/>
    </source>
</evidence>
<evidence type="ECO:0000256" key="1">
    <source>
        <dbReference type="ARBA" id="ARBA00022729"/>
    </source>
</evidence>
<keyword evidence="1" id="KW-0732">Signal</keyword>
<organism evidence="6 7">
    <name type="scientific">Thiothrix litoralis</name>
    <dbReference type="NCBI Taxonomy" id="2891210"/>
    <lineage>
        <taxon>Bacteria</taxon>
        <taxon>Pseudomonadati</taxon>
        <taxon>Pseudomonadota</taxon>
        <taxon>Gammaproteobacteria</taxon>
        <taxon>Thiotrichales</taxon>
        <taxon>Thiotrichaceae</taxon>
        <taxon>Thiothrix</taxon>
    </lineage>
</organism>
<dbReference type="PANTHER" id="PTHR31157">
    <property type="entry name" value="SCP DOMAIN-CONTAINING PROTEIN"/>
    <property type="match status" value="1"/>
</dbReference>
<evidence type="ECO:0000256" key="3">
    <source>
        <dbReference type="ARBA" id="ARBA00022837"/>
    </source>
</evidence>
<dbReference type="PANTHER" id="PTHR31157:SF1">
    <property type="entry name" value="SCP DOMAIN-CONTAINING PROTEIN"/>
    <property type="match status" value="1"/>
</dbReference>
<keyword evidence="3" id="KW-0106">Calcium</keyword>
<evidence type="ECO:0000313" key="6">
    <source>
        <dbReference type="EMBL" id="QTR44937.1"/>
    </source>
</evidence>
<dbReference type="Gene3D" id="3.40.33.10">
    <property type="entry name" value="CAP"/>
    <property type="match status" value="1"/>
</dbReference>
<dbReference type="InterPro" id="IPR003644">
    <property type="entry name" value="Calx_beta"/>
</dbReference>
<accession>A0ABX7WPA1</accession>
<dbReference type="RefSeq" id="WP_210221377.1">
    <property type="nucleotide sequence ID" value="NZ_CP072801.1"/>
</dbReference>
<evidence type="ECO:0008006" key="8">
    <source>
        <dbReference type="Google" id="ProtNLM"/>
    </source>
</evidence>
<evidence type="ECO:0000259" key="5">
    <source>
        <dbReference type="Pfam" id="PF03160"/>
    </source>
</evidence>
<name>A0ABX7WPA1_9GAMM</name>
<dbReference type="Proteomes" id="UP000672039">
    <property type="component" value="Chromosome"/>
</dbReference>
<feature type="domain" description="Calx-beta" evidence="5">
    <location>
        <begin position="158"/>
        <end position="259"/>
    </location>
</feature>
<dbReference type="InterPro" id="IPR038081">
    <property type="entry name" value="CalX-like_sf"/>
</dbReference>
<evidence type="ECO:0000259" key="4">
    <source>
        <dbReference type="Pfam" id="PF00188"/>
    </source>
</evidence>
<protein>
    <recommendedName>
        <fullName evidence="8">Cysteine-rich secretory protein family protein</fullName>
    </recommendedName>
</protein>
<keyword evidence="7" id="KW-1185">Reference proteome</keyword>
<keyword evidence="2" id="KW-0677">Repeat</keyword>
<reference evidence="6 7" key="1">
    <citation type="submission" date="2021-04" db="EMBL/GenBank/DDBJ databases">
        <title>Genomics, taxonomy and metabolism of representatives of sulfur bacteria of the genus Thiothrix: Thiothrix fructosivorans QT, Thiothrix unzii A1T and three new species, Thiothrix subterranea sp. nov., Thiothrix litoralis sp. nov. and 'Candidatus Thiothrix anitrata' sp. nov.</title>
        <authorList>
            <person name="Ravin N.V."/>
            <person name="Smolyakov D."/>
            <person name="Rudenko T.S."/>
            <person name="Mardanov A.V."/>
            <person name="Beletsky A.V."/>
            <person name="Markov N.D."/>
            <person name="Fomenkov A.I."/>
            <person name="Roberts R.J."/>
            <person name="Karnachuk O.V."/>
            <person name="Novikov A."/>
            <person name="Grabovich M.Y."/>
        </authorList>
    </citation>
    <scope>NUCLEOTIDE SEQUENCE [LARGE SCALE GENOMIC DNA]</scope>
    <source>
        <strain evidence="6 7">AS</strain>
    </source>
</reference>